<accession>A0A177ATQ6</accession>
<reference evidence="1 2" key="1">
    <citation type="submission" date="2016-04" db="EMBL/GenBank/DDBJ databases">
        <title>The genome of Intoshia linei affirms orthonectids as highly simplified spiralians.</title>
        <authorList>
            <person name="Mikhailov K.V."/>
            <person name="Slusarev G.S."/>
            <person name="Nikitin M.A."/>
            <person name="Logacheva M.D."/>
            <person name="Penin A."/>
            <person name="Aleoshin V."/>
            <person name="Panchin Y.V."/>
        </authorList>
    </citation>
    <scope>NUCLEOTIDE SEQUENCE [LARGE SCALE GENOMIC DNA]</scope>
    <source>
        <strain evidence="1">Intl2013</strain>
        <tissue evidence="1">Whole animal</tissue>
    </source>
</reference>
<keyword evidence="2" id="KW-1185">Reference proteome</keyword>
<gene>
    <name evidence="1" type="ORF">A3Q56_07675</name>
</gene>
<protein>
    <submittedName>
        <fullName evidence="1">Uncharacterized protein</fullName>
    </submittedName>
</protein>
<proteinExistence type="predicted"/>
<evidence type="ECO:0000313" key="2">
    <source>
        <dbReference type="Proteomes" id="UP000078046"/>
    </source>
</evidence>
<organism evidence="1 2">
    <name type="scientific">Intoshia linei</name>
    <dbReference type="NCBI Taxonomy" id="1819745"/>
    <lineage>
        <taxon>Eukaryota</taxon>
        <taxon>Metazoa</taxon>
        <taxon>Spiralia</taxon>
        <taxon>Lophotrochozoa</taxon>
        <taxon>Mesozoa</taxon>
        <taxon>Orthonectida</taxon>
        <taxon>Rhopaluridae</taxon>
        <taxon>Intoshia</taxon>
    </lineage>
</organism>
<dbReference type="AlphaFoldDB" id="A0A177ATQ6"/>
<name>A0A177ATQ6_9BILA</name>
<evidence type="ECO:0000313" key="1">
    <source>
        <dbReference type="EMBL" id="OAF64614.1"/>
    </source>
</evidence>
<sequence length="47" mass="5734">MKNCDRKNRTDERTDRLLEPLWKTEIPDTMKSYQSLKPKILINQEKQ</sequence>
<dbReference type="Proteomes" id="UP000078046">
    <property type="component" value="Unassembled WGS sequence"/>
</dbReference>
<dbReference type="EMBL" id="LWCA01001720">
    <property type="protein sequence ID" value="OAF64614.1"/>
    <property type="molecule type" value="Genomic_DNA"/>
</dbReference>
<comment type="caution">
    <text evidence="1">The sequence shown here is derived from an EMBL/GenBank/DDBJ whole genome shotgun (WGS) entry which is preliminary data.</text>
</comment>